<keyword evidence="5" id="KW-1185">Reference proteome</keyword>
<comment type="caution">
    <text evidence="4">The sequence shown here is derived from an EMBL/GenBank/DDBJ whole genome shotgun (WGS) entry which is preliminary data.</text>
</comment>
<evidence type="ECO:0000313" key="4">
    <source>
        <dbReference type="EMBL" id="MFI7261951.1"/>
    </source>
</evidence>
<dbReference type="RefSeq" id="WP_396767926.1">
    <property type="nucleotide sequence ID" value="NZ_JBITLA010000001.1"/>
</dbReference>
<dbReference type="Pfam" id="PF00486">
    <property type="entry name" value="Trans_reg_C"/>
    <property type="match status" value="1"/>
</dbReference>
<evidence type="ECO:0000256" key="2">
    <source>
        <dbReference type="PROSITE-ProRule" id="PRU01091"/>
    </source>
</evidence>
<dbReference type="InterPro" id="IPR016032">
    <property type="entry name" value="Sig_transdc_resp-reg_C-effctor"/>
</dbReference>
<accession>A0ABW7ZGG8</accession>
<dbReference type="Proteomes" id="UP001612812">
    <property type="component" value="Unassembled WGS sequence"/>
</dbReference>
<name>A0ABW7ZGG8_9ACTN</name>
<feature type="DNA-binding region" description="OmpR/PhoB-type" evidence="2">
    <location>
        <begin position="76"/>
        <end position="175"/>
    </location>
</feature>
<feature type="domain" description="OmpR/PhoB-type" evidence="3">
    <location>
        <begin position="76"/>
        <end position="175"/>
    </location>
</feature>
<dbReference type="SMART" id="SM00862">
    <property type="entry name" value="Trans_reg_C"/>
    <property type="match status" value="1"/>
</dbReference>
<dbReference type="CDD" id="cd00383">
    <property type="entry name" value="trans_reg_C"/>
    <property type="match status" value="1"/>
</dbReference>
<dbReference type="SUPFAM" id="SSF46894">
    <property type="entry name" value="C-terminal effector domain of the bipartite response regulators"/>
    <property type="match status" value="1"/>
</dbReference>
<reference evidence="4 5" key="1">
    <citation type="submission" date="2024-10" db="EMBL/GenBank/DDBJ databases">
        <title>The Natural Products Discovery Center: Release of the First 8490 Sequenced Strains for Exploring Actinobacteria Biosynthetic Diversity.</title>
        <authorList>
            <person name="Kalkreuter E."/>
            <person name="Kautsar S.A."/>
            <person name="Yang D."/>
            <person name="Bader C.D."/>
            <person name="Teijaro C.N."/>
            <person name="Fluegel L."/>
            <person name="Davis C.M."/>
            <person name="Simpson J.R."/>
            <person name="Lauterbach L."/>
            <person name="Steele A.D."/>
            <person name="Gui C."/>
            <person name="Meng S."/>
            <person name="Li G."/>
            <person name="Viehrig K."/>
            <person name="Ye F."/>
            <person name="Su P."/>
            <person name="Kiefer A.F."/>
            <person name="Nichols A."/>
            <person name="Cepeda A.J."/>
            <person name="Yan W."/>
            <person name="Fan B."/>
            <person name="Jiang Y."/>
            <person name="Adhikari A."/>
            <person name="Zheng C.-J."/>
            <person name="Schuster L."/>
            <person name="Cowan T.M."/>
            <person name="Smanski M.J."/>
            <person name="Chevrette M.G."/>
            <person name="De Carvalho L.P.S."/>
            <person name="Shen B."/>
        </authorList>
    </citation>
    <scope>NUCLEOTIDE SEQUENCE [LARGE SCALE GENOMIC DNA]</scope>
    <source>
        <strain evidence="4 5">NPDC049845</strain>
    </source>
</reference>
<proteinExistence type="predicted"/>
<dbReference type="Gene3D" id="1.10.10.10">
    <property type="entry name" value="Winged helix-like DNA-binding domain superfamily/Winged helix DNA-binding domain"/>
    <property type="match status" value="1"/>
</dbReference>
<keyword evidence="1 2" id="KW-0238">DNA-binding</keyword>
<dbReference type="InterPro" id="IPR001867">
    <property type="entry name" value="OmpR/PhoB-type_DNA-bd"/>
</dbReference>
<sequence>MTTDDTSATTAGADPAERPFSLVIGVTPSPAERLRLTELLDGVAPLLIVADLDELRELINPGVDVGPAPVPDSATAAGTGLDGALVIDAGRSTARWGDREVALTRLERDLLTCLTTEPVRVWSYAELHHAVWHDAPTRRRSDVQSLVKRLRRKLDGLGTGVTVVAVRDVGLRLTDHRRPRVRGD</sequence>
<gene>
    <name evidence="4" type="ORF">ACIBP4_06480</name>
</gene>
<evidence type="ECO:0000256" key="1">
    <source>
        <dbReference type="ARBA" id="ARBA00023125"/>
    </source>
</evidence>
<dbReference type="PROSITE" id="PS51755">
    <property type="entry name" value="OMPR_PHOB"/>
    <property type="match status" value="1"/>
</dbReference>
<dbReference type="EMBL" id="JBITLE010000002">
    <property type="protein sequence ID" value="MFI7261951.1"/>
    <property type="molecule type" value="Genomic_DNA"/>
</dbReference>
<protein>
    <submittedName>
        <fullName evidence="4">Winged helix-turn-helix domain-containing protein</fullName>
    </submittedName>
</protein>
<organism evidence="4 5">
    <name type="scientific">Micromonospora maritima</name>
    <dbReference type="NCBI Taxonomy" id="986711"/>
    <lineage>
        <taxon>Bacteria</taxon>
        <taxon>Bacillati</taxon>
        <taxon>Actinomycetota</taxon>
        <taxon>Actinomycetes</taxon>
        <taxon>Micromonosporales</taxon>
        <taxon>Micromonosporaceae</taxon>
        <taxon>Micromonospora</taxon>
    </lineage>
</organism>
<evidence type="ECO:0000313" key="5">
    <source>
        <dbReference type="Proteomes" id="UP001612812"/>
    </source>
</evidence>
<evidence type="ECO:0000259" key="3">
    <source>
        <dbReference type="PROSITE" id="PS51755"/>
    </source>
</evidence>
<dbReference type="InterPro" id="IPR036388">
    <property type="entry name" value="WH-like_DNA-bd_sf"/>
</dbReference>